<keyword evidence="4" id="KW-1185">Reference proteome</keyword>
<dbReference type="AlphaFoldDB" id="A0A4V3A9M0"/>
<evidence type="ECO:0000256" key="1">
    <source>
        <dbReference type="ARBA" id="ARBA00023239"/>
    </source>
</evidence>
<feature type="domain" description="Fumarylacetoacetase-like C-terminal" evidence="2">
    <location>
        <begin position="81"/>
        <end position="256"/>
    </location>
</feature>
<dbReference type="GO" id="GO:0005737">
    <property type="term" value="C:cytoplasm"/>
    <property type="evidence" value="ECO:0007669"/>
    <property type="project" value="TreeGrafter"/>
</dbReference>
<name>A0A4V3A9M0_9PROT</name>
<dbReference type="InterPro" id="IPR011234">
    <property type="entry name" value="Fumarylacetoacetase-like_C"/>
</dbReference>
<dbReference type="GO" id="GO:0008684">
    <property type="term" value="F:2-oxopent-4-enoate hydratase activity"/>
    <property type="evidence" value="ECO:0007669"/>
    <property type="project" value="TreeGrafter"/>
</dbReference>
<gene>
    <name evidence="3" type="ORF">E2C06_25625</name>
</gene>
<proteinExistence type="predicted"/>
<dbReference type="Pfam" id="PF01557">
    <property type="entry name" value="FAA_hydrolase"/>
    <property type="match status" value="1"/>
</dbReference>
<evidence type="ECO:0000313" key="3">
    <source>
        <dbReference type="EMBL" id="TDH59775.1"/>
    </source>
</evidence>
<dbReference type="OrthoDB" id="9792137at2"/>
<dbReference type="Gene3D" id="3.90.850.10">
    <property type="entry name" value="Fumarylacetoacetase-like, C-terminal domain"/>
    <property type="match status" value="1"/>
</dbReference>
<reference evidence="3 4" key="1">
    <citation type="journal article" date="2016" name="J. Microbiol.">
        <title>Dankookia rubra gen. nov., sp. nov., an alphaproteobacterium isolated from sediment of a shallow stream.</title>
        <authorList>
            <person name="Kim W.H."/>
            <person name="Kim D.H."/>
            <person name="Kang K."/>
            <person name="Ahn T.Y."/>
        </authorList>
    </citation>
    <scope>NUCLEOTIDE SEQUENCE [LARGE SCALE GENOMIC DNA]</scope>
    <source>
        <strain evidence="3 4">JCM30602</strain>
    </source>
</reference>
<protein>
    <submittedName>
        <fullName evidence="3">Hydratase</fullName>
    </submittedName>
</protein>
<accession>A0A4V3A9M0</accession>
<dbReference type="SUPFAM" id="SSF56529">
    <property type="entry name" value="FAH"/>
    <property type="match status" value="1"/>
</dbReference>
<dbReference type="Proteomes" id="UP000295096">
    <property type="component" value="Unassembled WGS sequence"/>
</dbReference>
<dbReference type="RefSeq" id="WP_133291429.1">
    <property type="nucleotide sequence ID" value="NZ_SMSJ01000054.1"/>
</dbReference>
<dbReference type="InterPro" id="IPR050772">
    <property type="entry name" value="Hydratase-Decarb/MhpD_sf"/>
</dbReference>
<dbReference type="EMBL" id="SMSJ01000054">
    <property type="protein sequence ID" value="TDH59775.1"/>
    <property type="molecule type" value="Genomic_DNA"/>
</dbReference>
<evidence type="ECO:0000259" key="2">
    <source>
        <dbReference type="Pfam" id="PF01557"/>
    </source>
</evidence>
<evidence type="ECO:0000313" key="4">
    <source>
        <dbReference type="Proteomes" id="UP000295096"/>
    </source>
</evidence>
<keyword evidence="1" id="KW-0456">Lyase</keyword>
<comment type="caution">
    <text evidence="3">The sequence shown here is derived from an EMBL/GenBank/DDBJ whole genome shotgun (WGS) entry which is preliminary data.</text>
</comment>
<sequence length="258" mass="27336">MPDHAAAEAAAMLHAHWQVRSRMPSLPEMLRPATRAEGYAIQARLVPGEIVGWKIAATNVAGQRHINVDGPLVGRYAAGMVLPDGAEVSLRGNAMRVAEPEFAFTLGRDLAPREGEYALAEVMDAVAELRIGIEVPDSRFADFTAAGGPQLIADNACALLHVLGRAAEDWRGLDLAAAGCLAKVGARYEREGIGANVLGDPRVALTWMVNEMTRLGTTLRAGQFVTTGTCATPLAILPGDEVAVDFGRLGTVSARFVE</sequence>
<dbReference type="InterPro" id="IPR036663">
    <property type="entry name" value="Fumarylacetoacetase_C_sf"/>
</dbReference>
<dbReference type="PANTHER" id="PTHR30143:SF0">
    <property type="entry name" value="2-KETO-4-PENTENOATE HYDRATASE"/>
    <property type="match status" value="1"/>
</dbReference>
<organism evidence="3 4">
    <name type="scientific">Dankookia rubra</name>
    <dbReference type="NCBI Taxonomy" id="1442381"/>
    <lineage>
        <taxon>Bacteria</taxon>
        <taxon>Pseudomonadati</taxon>
        <taxon>Pseudomonadota</taxon>
        <taxon>Alphaproteobacteria</taxon>
        <taxon>Acetobacterales</taxon>
        <taxon>Roseomonadaceae</taxon>
        <taxon>Dankookia</taxon>
    </lineage>
</organism>
<dbReference type="PANTHER" id="PTHR30143">
    <property type="entry name" value="ACID HYDRATASE"/>
    <property type="match status" value="1"/>
</dbReference>